<reference evidence="2" key="1">
    <citation type="journal article" date="2015" name="Nature">
        <title>Complex archaea that bridge the gap between prokaryotes and eukaryotes.</title>
        <authorList>
            <person name="Spang A."/>
            <person name="Saw J.H."/>
            <person name="Jorgensen S.L."/>
            <person name="Zaremba-Niedzwiedzka K."/>
            <person name="Martijn J."/>
            <person name="Lind A.E."/>
            <person name="van Eijk R."/>
            <person name="Schleper C."/>
            <person name="Guy L."/>
            <person name="Ettema T.J."/>
        </authorList>
    </citation>
    <scope>NUCLEOTIDE SEQUENCE</scope>
</reference>
<evidence type="ECO:0000256" key="1">
    <source>
        <dbReference type="SAM" id="Phobius"/>
    </source>
</evidence>
<sequence length="68" mass="7216">MRRVMWIVIGAVVGGTLGFSASKLAGGGSPAWWIGVGISSTFVLAATHHIAYLFGCMAELNRLLNPRQ</sequence>
<protein>
    <submittedName>
        <fullName evidence="2">Uncharacterized protein</fullName>
    </submittedName>
</protein>
<keyword evidence="1" id="KW-0472">Membrane</keyword>
<feature type="transmembrane region" description="Helical" evidence="1">
    <location>
        <begin position="31"/>
        <end position="54"/>
    </location>
</feature>
<gene>
    <name evidence="2" type="ORF">LCGC14_1198010</name>
</gene>
<dbReference type="EMBL" id="LAZR01006136">
    <property type="protein sequence ID" value="KKM94460.1"/>
    <property type="molecule type" value="Genomic_DNA"/>
</dbReference>
<proteinExistence type="predicted"/>
<evidence type="ECO:0000313" key="2">
    <source>
        <dbReference type="EMBL" id="KKM94460.1"/>
    </source>
</evidence>
<name>A0A0F9P073_9ZZZZ</name>
<comment type="caution">
    <text evidence="2">The sequence shown here is derived from an EMBL/GenBank/DDBJ whole genome shotgun (WGS) entry which is preliminary data.</text>
</comment>
<keyword evidence="1" id="KW-1133">Transmembrane helix</keyword>
<organism evidence="2">
    <name type="scientific">marine sediment metagenome</name>
    <dbReference type="NCBI Taxonomy" id="412755"/>
    <lineage>
        <taxon>unclassified sequences</taxon>
        <taxon>metagenomes</taxon>
        <taxon>ecological metagenomes</taxon>
    </lineage>
</organism>
<dbReference type="AlphaFoldDB" id="A0A0F9P073"/>
<keyword evidence="1" id="KW-0812">Transmembrane</keyword>
<accession>A0A0F9P073</accession>